<dbReference type="InterPro" id="IPR001124">
    <property type="entry name" value="Lipid-bd_serum_glycop_C"/>
</dbReference>
<reference evidence="2 3" key="1">
    <citation type="submission" date="2024-06" db="EMBL/GenBank/DDBJ databases">
        <authorList>
            <person name="Kraege A."/>
            <person name="Thomma B."/>
        </authorList>
    </citation>
    <scope>NUCLEOTIDE SEQUENCE [LARGE SCALE GENOMIC DNA]</scope>
</reference>
<dbReference type="Gene3D" id="3.15.10.10">
    <property type="entry name" value="Bactericidal permeability-increasing protein, domain 1"/>
    <property type="match status" value="1"/>
</dbReference>
<dbReference type="PANTHER" id="PTHR10504:SF131">
    <property type="entry name" value="BPI2 DOMAIN-CONTAINING PROTEIN"/>
    <property type="match status" value="1"/>
</dbReference>
<dbReference type="Pfam" id="PF02886">
    <property type="entry name" value="LBP_BPI_CETP_C"/>
    <property type="match status" value="1"/>
</dbReference>
<evidence type="ECO:0000313" key="2">
    <source>
        <dbReference type="EMBL" id="CAL5226835.1"/>
    </source>
</evidence>
<sequence length="524" mass="56769">MDLESGLEYEAIQPAVIGKVMPVFFERASKVVIQLVKDNLSKAKLGDLETYTDVPVLGTFHVTLTDIYLEGLDVEEAKTGLVLGPDGAFILLVEDLQANVKARFQYQRTSFPQISGDGSAYVESVGGHAKLGIRVANDGAGRPLVTAVDAAELWFQGVHVTTSDTDLAWLYNIITNLAQQPIQDAITREVASQVTQKVPMLANNILQGIPTTLDVKGLELNISLAGDPLVTQDALVIRDWGQFQSPGSGWEECPYRRAKSGAAVLQSEGQGFNKTKNPLIIGILDQSLATCFTWVLFERGQLGQYFEGDDIPGYALYTATWGLIVPELIERYPGNRKMSVQVNVASPPTTSINPSRGVVTSGNITLAFHLLPDEAGSHSAVREDSTGVGSAVGASRKLLQQEQVGKKGAHLFTMGISGEIRASKLQLEPDAPDRPDSYRLGVTMELVMDSLKIQVLSSDVGEVIEARLELLVSLVAYLLQAEINQSVLKDGFPLPDIPHVHFVDLDLAFVDYAVKLAANVQYVP</sequence>
<gene>
    <name evidence="2" type="primary">g9699</name>
    <name evidence="2" type="ORF">VP750_LOCUS8741</name>
</gene>
<comment type="caution">
    <text evidence="2">The sequence shown here is derived from an EMBL/GenBank/DDBJ whole genome shotgun (WGS) entry which is preliminary data.</text>
</comment>
<dbReference type="InterPro" id="IPR032942">
    <property type="entry name" value="BPI/LBP/Plunc"/>
</dbReference>
<dbReference type="SMART" id="SM00329">
    <property type="entry name" value="BPI2"/>
    <property type="match status" value="1"/>
</dbReference>
<dbReference type="Proteomes" id="UP001497392">
    <property type="component" value="Unassembled WGS sequence"/>
</dbReference>
<dbReference type="InterPro" id="IPR017943">
    <property type="entry name" value="Bactericidal_perm-incr_a/b_dom"/>
</dbReference>
<dbReference type="Gene3D" id="3.15.20.10">
    <property type="entry name" value="Bactericidal permeability-increasing protein, domain 2"/>
    <property type="match status" value="1"/>
</dbReference>
<protein>
    <submittedName>
        <fullName evidence="2">G9699 protein</fullName>
    </submittedName>
</protein>
<organism evidence="2 3">
    <name type="scientific">Coccomyxa viridis</name>
    <dbReference type="NCBI Taxonomy" id="1274662"/>
    <lineage>
        <taxon>Eukaryota</taxon>
        <taxon>Viridiplantae</taxon>
        <taxon>Chlorophyta</taxon>
        <taxon>core chlorophytes</taxon>
        <taxon>Trebouxiophyceae</taxon>
        <taxon>Trebouxiophyceae incertae sedis</taxon>
        <taxon>Coccomyxaceae</taxon>
        <taxon>Coccomyxa</taxon>
    </lineage>
</organism>
<name>A0ABP1G3N8_9CHLO</name>
<dbReference type="EMBL" id="CAXHTA020000016">
    <property type="protein sequence ID" value="CAL5226835.1"/>
    <property type="molecule type" value="Genomic_DNA"/>
</dbReference>
<accession>A0ABP1G3N8</accession>
<evidence type="ECO:0000259" key="1">
    <source>
        <dbReference type="SMART" id="SM00329"/>
    </source>
</evidence>
<feature type="domain" description="Lipid-binding serum glycoprotein C-terminal" evidence="1">
    <location>
        <begin position="272"/>
        <end position="518"/>
    </location>
</feature>
<evidence type="ECO:0000313" key="3">
    <source>
        <dbReference type="Proteomes" id="UP001497392"/>
    </source>
</evidence>
<dbReference type="SUPFAM" id="SSF55394">
    <property type="entry name" value="Bactericidal permeability-increasing protein, BPI"/>
    <property type="match status" value="3"/>
</dbReference>
<keyword evidence="3" id="KW-1185">Reference proteome</keyword>
<dbReference type="PANTHER" id="PTHR10504">
    <property type="entry name" value="BACTERICIDAL PERMEABILITY-INCREASING BPI PROTEIN-RELATED"/>
    <property type="match status" value="1"/>
</dbReference>
<proteinExistence type="predicted"/>